<gene>
    <name evidence="1" type="ORF">HannXRQ_Chr09g0239101</name>
</gene>
<protein>
    <submittedName>
        <fullName evidence="1">Uncharacterized protein</fullName>
    </submittedName>
</protein>
<dbReference type="PANTHER" id="PTHR33018:SF35">
    <property type="entry name" value="ULP1 PROTEASE FAMILY CATALYTIC DOMAIN, PAPAIN-LIKE CYSTEINE PEPTIDASE SUPERFAMILY"/>
    <property type="match status" value="1"/>
</dbReference>
<evidence type="ECO:0000313" key="2">
    <source>
        <dbReference type="Proteomes" id="UP000215914"/>
    </source>
</evidence>
<dbReference type="Proteomes" id="UP000215914">
    <property type="component" value="Chromosome 9"/>
</dbReference>
<dbReference type="AlphaFoldDB" id="A0A251TQY0"/>
<sequence>MLIKEKGLLRNMHISILRIGMNSFRKKTSKEFLDISEKAKARANVNTNFSRLGRTGFAGLDAKTDIIWPLLEAKSPYLKTIQNKRAKAWIMSKKIKNPETNSYELAPDSHETIERLVRTEREMIEDGSYFAGKDDPIVRVMGREHGGRTRAVSELIGSTQVHGGLFNNSKKRARRCNSLDANKERGSVSWVDKNSGGPIISYPPIELAMS</sequence>
<dbReference type="EMBL" id="CM007898">
    <property type="protein sequence ID" value="OTG13528.1"/>
    <property type="molecule type" value="Genomic_DNA"/>
</dbReference>
<dbReference type="InParanoid" id="A0A251TQY0"/>
<proteinExistence type="predicted"/>
<name>A0A251TQY0_HELAN</name>
<organism evidence="1 2">
    <name type="scientific">Helianthus annuus</name>
    <name type="common">Common sunflower</name>
    <dbReference type="NCBI Taxonomy" id="4232"/>
    <lineage>
        <taxon>Eukaryota</taxon>
        <taxon>Viridiplantae</taxon>
        <taxon>Streptophyta</taxon>
        <taxon>Embryophyta</taxon>
        <taxon>Tracheophyta</taxon>
        <taxon>Spermatophyta</taxon>
        <taxon>Magnoliopsida</taxon>
        <taxon>eudicotyledons</taxon>
        <taxon>Gunneridae</taxon>
        <taxon>Pentapetalae</taxon>
        <taxon>asterids</taxon>
        <taxon>campanulids</taxon>
        <taxon>Asterales</taxon>
        <taxon>Asteraceae</taxon>
        <taxon>Asteroideae</taxon>
        <taxon>Heliantheae alliance</taxon>
        <taxon>Heliantheae</taxon>
        <taxon>Helianthus</taxon>
    </lineage>
</organism>
<evidence type="ECO:0000313" key="1">
    <source>
        <dbReference type="EMBL" id="OTG13528.1"/>
    </source>
</evidence>
<accession>A0A251TQY0</accession>
<keyword evidence="2" id="KW-1185">Reference proteome</keyword>
<dbReference type="PANTHER" id="PTHR33018">
    <property type="entry name" value="OS10G0338966 PROTEIN-RELATED"/>
    <property type="match status" value="1"/>
</dbReference>
<reference evidence="2" key="1">
    <citation type="journal article" date="2017" name="Nature">
        <title>The sunflower genome provides insights into oil metabolism, flowering and Asterid evolution.</title>
        <authorList>
            <person name="Badouin H."/>
            <person name="Gouzy J."/>
            <person name="Grassa C.J."/>
            <person name="Murat F."/>
            <person name="Staton S.E."/>
            <person name="Cottret L."/>
            <person name="Lelandais-Briere C."/>
            <person name="Owens G.L."/>
            <person name="Carrere S."/>
            <person name="Mayjonade B."/>
            <person name="Legrand L."/>
            <person name="Gill N."/>
            <person name="Kane N.C."/>
            <person name="Bowers J.E."/>
            <person name="Hubner S."/>
            <person name="Bellec A."/>
            <person name="Berard A."/>
            <person name="Berges H."/>
            <person name="Blanchet N."/>
            <person name="Boniface M.C."/>
            <person name="Brunel D."/>
            <person name="Catrice O."/>
            <person name="Chaidir N."/>
            <person name="Claudel C."/>
            <person name="Donnadieu C."/>
            <person name="Faraut T."/>
            <person name="Fievet G."/>
            <person name="Helmstetter N."/>
            <person name="King M."/>
            <person name="Knapp S.J."/>
            <person name="Lai Z."/>
            <person name="Le Paslier M.C."/>
            <person name="Lippi Y."/>
            <person name="Lorenzon L."/>
            <person name="Mandel J.R."/>
            <person name="Marage G."/>
            <person name="Marchand G."/>
            <person name="Marquand E."/>
            <person name="Bret-Mestries E."/>
            <person name="Morien E."/>
            <person name="Nambeesan S."/>
            <person name="Nguyen T."/>
            <person name="Pegot-Espagnet P."/>
            <person name="Pouilly N."/>
            <person name="Raftis F."/>
            <person name="Sallet E."/>
            <person name="Schiex T."/>
            <person name="Thomas J."/>
            <person name="Vandecasteele C."/>
            <person name="Vares D."/>
            <person name="Vear F."/>
            <person name="Vautrin S."/>
            <person name="Crespi M."/>
            <person name="Mangin B."/>
            <person name="Burke J.M."/>
            <person name="Salse J."/>
            <person name="Munos S."/>
            <person name="Vincourt P."/>
            <person name="Rieseberg L.H."/>
            <person name="Langlade N.B."/>
        </authorList>
    </citation>
    <scope>NUCLEOTIDE SEQUENCE [LARGE SCALE GENOMIC DNA]</scope>
    <source>
        <strain evidence="2">cv. SF193</strain>
    </source>
</reference>